<gene>
    <name evidence="1" type="ORF">CCY01nite_07400</name>
</gene>
<evidence type="ECO:0000313" key="1">
    <source>
        <dbReference type="EMBL" id="GEP94480.1"/>
    </source>
</evidence>
<sequence length="146" mass="17090">MDNKKISAQLKQLEGKTFLYAGQIHFIQRCVLDEEQDKCTIQTNLNLFERKIEAVTAFLSYWEPFDRVNRMEHSQHPPTELQRIMESQLSVGDQLMQVLNESIEKVRKDKSYIPQAQAINNNVNTMVNIVKLRLGLWKQMKGSSHR</sequence>
<evidence type="ECO:0000313" key="2">
    <source>
        <dbReference type="Proteomes" id="UP000321436"/>
    </source>
</evidence>
<name>A0A512RFK0_9BACT</name>
<dbReference type="AlphaFoldDB" id="A0A512RFK0"/>
<dbReference type="EMBL" id="BKAU01000001">
    <property type="protein sequence ID" value="GEP94480.1"/>
    <property type="molecule type" value="Genomic_DNA"/>
</dbReference>
<reference evidence="1 2" key="1">
    <citation type="submission" date="2019-07" db="EMBL/GenBank/DDBJ databases">
        <title>Whole genome shotgun sequence of Chitinophaga cymbidii NBRC 109752.</title>
        <authorList>
            <person name="Hosoyama A."/>
            <person name="Uohara A."/>
            <person name="Ohji S."/>
            <person name="Ichikawa N."/>
        </authorList>
    </citation>
    <scope>NUCLEOTIDE SEQUENCE [LARGE SCALE GENOMIC DNA]</scope>
    <source>
        <strain evidence="1 2">NBRC 109752</strain>
    </source>
</reference>
<dbReference type="RefSeq" id="WP_146857946.1">
    <property type="nucleotide sequence ID" value="NZ_BKAU01000001.1"/>
</dbReference>
<protein>
    <submittedName>
        <fullName evidence="1">Uncharacterized protein</fullName>
    </submittedName>
</protein>
<proteinExistence type="predicted"/>
<dbReference type="Proteomes" id="UP000321436">
    <property type="component" value="Unassembled WGS sequence"/>
</dbReference>
<accession>A0A512RFK0</accession>
<organism evidence="1 2">
    <name type="scientific">Chitinophaga cymbidii</name>
    <dbReference type="NCBI Taxonomy" id="1096750"/>
    <lineage>
        <taxon>Bacteria</taxon>
        <taxon>Pseudomonadati</taxon>
        <taxon>Bacteroidota</taxon>
        <taxon>Chitinophagia</taxon>
        <taxon>Chitinophagales</taxon>
        <taxon>Chitinophagaceae</taxon>
        <taxon>Chitinophaga</taxon>
    </lineage>
</organism>
<dbReference type="OrthoDB" id="677050at2"/>
<keyword evidence="2" id="KW-1185">Reference proteome</keyword>
<comment type="caution">
    <text evidence="1">The sequence shown here is derived from an EMBL/GenBank/DDBJ whole genome shotgun (WGS) entry which is preliminary data.</text>
</comment>